<accession>A0ABT3GBE4</accession>
<name>A0ABT3GBE4_9BACT</name>
<protein>
    <submittedName>
        <fullName evidence="1">Uncharacterized protein</fullName>
    </submittedName>
</protein>
<evidence type="ECO:0000313" key="1">
    <source>
        <dbReference type="EMBL" id="MCW1916967.1"/>
    </source>
</evidence>
<dbReference type="EMBL" id="JAPDDR010000022">
    <property type="protein sequence ID" value="MCW1916967.1"/>
    <property type="molecule type" value="Genomic_DNA"/>
</dbReference>
<comment type="caution">
    <text evidence="1">The sequence shown here is derived from an EMBL/GenBank/DDBJ whole genome shotgun (WGS) entry which is preliminary data.</text>
</comment>
<keyword evidence="2" id="KW-1185">Reference proteome</keyword>
<evidence type="ECO:0000313" key="2">
    <source>
        <dbReference type="Proteomes" id="UP001165653"/>
    </source>
</evidence>
<proteinExistence type="predicted"/>
<organism evidence="1 2">
    <name type="scientific">Luteolibacter rhizosphaerae</name>
    <dbReference type="NCBI Taxonomy" id="2989719"/>
    <lineage>
        <taxon>Bacteria</taxon>
        <taxon>Pseudomonadati</taxon>
        <taxon>Verrucomicrobiota</taxon>
        <taxon>Verrucomicrobiia</taxon>
        <taxon>Verrucomicrobiales</taxon>
        <taxon>Verrucomicrobiaceae</taxon>
        <taxon>Luteolibacter</taxon>
    </lineage>
</organism>
<sequence length="42" mass="4706">MKDAITNKAMTATQALRDAVVPVLQLVGRPRLMDRAYTTYPK</sequence>
<reference evidence="1" key="1">
    <citation type="submission" date="2022-10" db="EMBL/GenBank/DDBJ databases">
        <title>Luteolibacter sp. GHJ8, whole genome shotgun sequencing project.</title>
        <authorList>
            <person name="Zhao G."/>
            <person name="Shen L."/>
        </authorList>
    </citation>
    <scope>NUCLEOTIDE SEQUENCE</scope>
    <source>
        <strain evidence="1">GHJ8</strain>
    </source>
</reference>
<gene>
    <name evidence="1" type="ORF">OJ996_25485</name>
</gene>
<dbReference type="RefSeq" id="WP_264516587.1">
    <property type="nucleotide sequence ID" value="NZ_JAPDDR010000022.1"/>
</dbReference>
<dbReference type="Proteomes" id="UP001165653">
    <property type="component" value="Unassembled WGS sequence"/>
</dbReference>